<dbReference type="AlphaFoldDB" id="A0A2Z7D4V2"/>
<keyword evidence="2" id="KW-1185">Reference proteome</keyword>
<sequence length="62" mass="7394">MQLTGFDLWVPSPFDVDNFQKSYRLDFDFIGLIMFIRWIESTVLNFGEEMQNVSSWIRTVNV</sequence>
<gene>
    <name evidence="1" type="ORF">F511_06521</name>
</gene>
<organism evidence="1 2">
    <name type="scientific">Dorcoceras hygrometricum</name>
    <dbReference type="NCBI Taxonomy" id="472368"/>
    <lineage>
        <taxon>Eukaryota</taxon>
        <taxon>Viridiplantae</taxon>
        <taxon>Streptophyta</taxon>
        <taxon>Embryophyta</taxon>
        <taxon>Tracheophyta</taxon>
        <taxon>Spermatophyta</taxon>
        <taxon>Magnoliopsida</taxon>
        <taxon>eudicotyledons</taxon>
        <taxon>Gunneridae</taxon>
        <taxon>Pentapetalae</taxon>
        <taxon>asterids</taxon>
        <taxon>lamiids</taxon>
        <taxon>Lamiales</taxon>
        <taxon>Gesneriaceae</taxon>
        <taxon>Didymocarpoideae</taxon>
        <taxon>Trichosporeae</taxon>
        <taxon>Loxocarpinae</taxon>
        <taxon>Dorcoceras</taxon>
    </lineage>
</organism>
<evidence type="ECO:0000313" key="2">
    <source>
        <dbReference type="Proteomes" id="UP000250235"/>
    </source>
</evidence>
<name>A0A2Z7D4V2_9LAMI</name>
<reference evidence="1 2" key="1">
    <citation type="journal article" date="2015" name="Proc. Natl. Acad. Sci. U.S.A.">
        <title>The resurrection genome of Boea hygrometrica: A blueprint for survival of dehydration.</title>
        <authorList>
            <person name="Xiao L."/>
            <person name="Yang G."/>
            <person name="Zhang L."/>
            <person name="Yang X."/>
            <person name="Zhao S."/>
            <person name="Ji Z."/>
            <person name="Zhou Q."/>
            <person name="Hu M."/>
            <person name="Wang Y."/>
            <person name="Chen M."/>
            <person name="Xu Y."/>
            <person name="Jin H."/>
            <person name="Xiao X."/>
            <person name="Hu G."/>
            <person name="Bao F."/>
            <person name="Hu Y."/>
            <person name="Wan P."/>
            <person name="Li L."/>
            <person name="Deng X."/>
            <person name="Kuang T."/>
            <person name="Xiang C."/>
            <person name="Zhu J.K."/>
            <person name="Oliver M.J."/>
            <person name="He Y."/>
        </authorList>
    </citation>
    <scope>NUCLEOTIDE SEQUENCE [LARGE SCALE GENOMIC DNA]</scope>
    <source>
        <strain evidence="2">cv. XS01</strain>
    </source>
</reference>
<protein>
    <submittedName>
        <fullName evidence="1">Midasin</fullName>
    </submittedName>
</protein>
<accession>A0A2Z7D4V2</accession>
<dbReference type="EMBL" id="KQ990517">
    <property type="protein sequence ID" value="KZV53379.1"/>
    <property type="molecule type" value="Genomic_DNA"/>
</dbReference>
<evidence type="ECO:0000313" key="1">
    <source>
        <dbReference type="EMBL" id="KZV53379.1"/>
    </source>
</evidence>
<dbReference type="Proteomes" id="UP000250235">
    <property type="component" value="Unassembled WGS sequence"/>
</dbReference>
<proteinExistence type="predicted"/>